<dbReference type="PANTHER" id="PTHR14289">
    <property type="entry name" value="F-BOX ONLY PROTEIN 3"/>
    <property type="match status" value="1"/>
</dbReference>
<evidence type="ECO:0000313" key="3">
    <source>
        <dbReference type="Proteomes" id="UP001165678"/>
    </source>
</evidence>
<gene>
    <name evidence="2" type="primary">apaG</name>
    <name evidence="2" type="ORF">OQ287_01315</name>
</gene>
<dbReference type="Gene3D" id="2.60.40.1470">
    <property type="entry name" value="ApaG domain"/>
    <property type="match status" value="1"/>
</dbReference>
<dbReference type="SUPFAM" id="SSF110069">
    <property type="entry name" value="ApaG-like"/>
    <property type="match status" value="1"/>
</dbReference>
<protein>
    <submittedName>
        <fullName evidence="2">Co2+/Mg2+ efflux protein ApaG</fullName>
    </submittedName>
</protein>
<evidence type="ECO:0000313" key="2">
    <source>
        <dbReference type="EMBL" id="MCX2522870.1"/>
    </source>
</evidence>
<dbReference type="NCBIfam" id="NF003967">
    <property type="entry name" value="PRK05461.1"/>
    <property type="match status" value="1"/>
</dbReference>
<dbReference type="InterPro" id="IPR036767">
    <property type="entry name" value="ApaG_sf"/>
</dbReference>
<sequence length="127" mass="14143">MIDDPAAVIDVRVSPEYVAEDSDLKEGSFVFNYDVEIHNHGEQEVQLLRRYWRITQGSGQVQEVRGEGVVGEKPLIAGRGYFSYRSRAVMDCEVGVMEGSYTFSGDGGVEFEVSIPPFRLSPPNSVH</sequence>
<dbReference type="Pfam" id="PF04379">
    <property type="entry name" value="DUF525"/>
    <property type="match status" value="1"/>
</dbReference>
<name>A0AA41ZLB0_9GAMM</name>
<reference evidence="2" key="1">
    <citation type="submission" date="2022-11" db="EMBL/GenBank/DDBJ databases">
        <title>Larsenimonas rhizosphaerae sp. nov., isolated from a tidal mudflat.</title>
        <authorList>
            <person name="Lee S.D."/>
            <person name="Kim I.S."/>
        </authorList>
    </citation>
    <scope>NUCLEOTIDE SEQUENCE</scope>
    <source>
        <strain evidence="2">GH2-1</strain>
    </source>
</reference>
<dbReference type="InterPro" id="IPR007474">
    <property type="entry name" value="ApaG_domain"/>
</dbReference>
<dbReference type="GO" id="GO:0070987">
    <property type="term" value="P:error-free translesion synthesis"/>
    <property type="evidence" value="ECO:0007669"/>
    <property type="project" value="TreeGrafter"/>
</dbReference>
<organism evidence="2 3">
    <name type="scientific">Larsenimonas rhizosphaerae</name>
    <dbReference type="NCBI Taxonomy" id="2944682"/>
    <lineage>
        <taxon>Bacteria</taxon>
        <taxon>Pseudomonadati</taxon>
        <taxon>Pseudomonadota</taxon>
        <taxon>Gammaproteobacteria</taxon>
        <taxon>Oceanospirillales</taxon>
        <taxon>Halomonadaceae</taxon>
        <taxon>Larsenimonas</taxon>
    </lineage>
</organism>
<dbReference type="RefSeq" id="WP_250936128.1">
    <property type="nucleotide sequence ID" value="NZ_JAMLJK010000001.1"/>
</dbReference>
<dbReference type="PROSITE" id="PS51087">
    <property type="entry name" value="APAG"/>
    <property type="match status" value="1"/>
</dbReference>
<comment type="caution">
    <text evidence="2">The sequence shown here is derived from an EMBL/GenBank/DDBJ whole genome shotgun (WGS) entry which is preliminary data.</text>
</comment>
<dbReference type="PANTHER" id="PTHR14289:SF16">
    <property type="entry name" value="POLYMERASE DELTA-INTERACTING PROTEIN 2"/>
    <property type="match status" value="1"/>
</dbReference>
<dbReference type="Proteomes" id="UP001165678">
    <property type="component" value="Unassembled WGS sequence"/>
</dbReference>
<dbReference type="EMBL" id="JAPIVE010000001">
    <property type="protein sequence ID" value="MCX2522870.1"/>
    <property type="molecule type" value="Genomic_DNA"/>
</dbReference>
<accession>A0AA41ZLB0</accession>
<feature type="domain" description="ApaG" evidence="1">
    <location>
        <begin position="3"/>
        <end position="127"/>
    </location>
</feature>
<proteinExistence type="predicted"/>
<dbReference type="AlphaFoldDB" id="A0AA41ZLB0"/>
<keyword evidence="3" id="KW-1185">Reference proteome</keyword>
<evidence type="ECO:0000259" key="1">
    <source>
        <dbReference type="PROSITE" id="PS51087"/>
    </source>
</evidence>